<evidence type="ECO:0000259" key="5">
    <source>
        <dbReference type="PROSITE" id="PS50893"/>
    </source>
</evidence>
<evidence type="ECO:0000256" key="1">
    <source>
        <dbReference type="ARBA" id="ARBA00022737"/>
    </source>
</evidence>
<evidence type="ECO:0000313" key="6">
    <source>
        <dbReference type="EMBL" id="VYT03652.1"/>
    </source>
</evidence>
<name>A0A6N2TG72_CLOIN</name>
<dbReference type="PROSITE" id="PS50893">
    <property type="entry name" value="ABC_TRANSPORTER_2"/>
    <property type="match status" value="2"/>
</dbReference>
<feature type="domain" description="ABC transporter" evidence="5">
    <location>
        <begin position="320"/>
        <end position="537"/>
    </location>
</feature>
<accession>A0A6N2TG72</accession>
<dbReference type="Pfam" id="PF00005">
    <property type="entry name" value="ABC_tran"/>
    <property type="match status" value="2"/>
</dbReference>
<dbReference type="FunFam" id="3.40.50.300:FF:000309">
    <property type="entry name" value="ABC transporter ATP-binding protein"/>
    <property type="match status" value="1"/>
</dbReference>
<dbReference type="InterPro" id="IPR003439">
    <property type="entry name" value="ABC_transporter-like_ATP-bd"/>
</dbReference>
<gene>
    <name evidence="6" type="primary">yjjK_2</name>
    <name evidence="6" type="ORF">CILFYP12_01271</name>
</gene>
<dbReference type="PANTHER" id="PTHR42855:SF1">
    <property type="entry name" value="ABC TRANSPORTER DOMAIN-CONTAINING PROTEIN"/>
    <property type="match status" value="1"/>
</dbReference>
<feature type="coiled-coil region" evidence="4">
    <location>
        <begin position="551"/>
        <end position="623"/>
    </location>
</feature>
<evidence type="ECO:0000256" key="3">
    <source>
        <dbReference type="ARBA" id="ARBA00022840"/>
    </source>
</evidence>
<dbReference type="FunFam" id="3.40.50.300:FF:000011">
    <property type="entry name" value="Putative ABC transporter ATP-binding component"/>
    <property type="match status" value="1"/>
</dbReference>
<dbReference type="EMBL" id="CACRTE010000018">
    <property type="protein sequence ID" value="VYT03652.1"/>
    <property type="molecule type" value="Genomic_DNA"/>
</dbReference>
<dbReference type="PANTHER" id="PTHR42855">
    <property type="entry name" value="ABC TRANSPORTER ATP-BINDING SUBUNIT"/>
    <property type="match status" value="1"/>
</dbReference>
<dbReference type="GO" id="GO:0005524">
    <property type="term" value="F:ATP binding"/>
    <property type="evidence" value="ECO:0007669"/>
    <property type="project" value="UniProtKB-KW"/>
</dbReference>
<organism evidence="6">
    <name type="scientific">Clostridium innocuum</name>
    <dbReference type="NCBI Taxonomy" id="1522"/>
    <lineage>
        <taxon>Bacteria</taxon>
        <taxon>Bacillati</taxon>
        <taxon>Bacillota</taxon>
        <taxon>Clostridia</taxon>
        <taxon>Eubacteriales</taxon>
        <taxon>Clostridiaceae</taxon>
        <taxon>Clostridium</taxon>
    </lineage>
</organism>
<dbReference type="PROSITE" id="PS00211">
    <property type="entry name" value="ABC_TRANSPORTER_1"/>
    <property type="match status" value="1"/>
</dbReference>
<dbReference type="InterPro" id="IPR003593">
    <property type="entry name" value="AAA+_ATPase"/>
</dbReference>
<dbReference type="InterPro" id="IPR017871">
    <property type="entry name" value="ABC_transporter-like_CS"/>
</dbReference>
<feature type="domain" description="ABC transporter" evidence="5">
    <location>
        <begin position="46"/>
        <end position="256"/>
    </location>
</feature>
<dbReference type="SUPFAM" id="SSF52540">
    <property type="entry name" value="P-loop containing nucleoside triphosphate hydrolases"/>
    <property type="match status" value="2"/>
</dbReference>
<dbReference type="InterPro" id="IPR051309">
    <property type="entry name" value="ABCF_ATPase"/>
</dbReference>
<dbReference type="CDD" id="cd03221">
    <property type="entry name" value="ABCF_EF-3"/>
    <property type="match status" value="2"/>
</dbReference>
<evidence type="ECO:0000256" key="2">
    <source>
        <dbReference type="ARBA" id="ARBA00022741"/>
    </source>
</evidence>
<dbReference type="Gene3D" id="1.10.287.380">
    <property type="entry name" value="Valyl-tRNA synthetase, C-terminal domain"/>
    <property type="match status" value="1"/>
</dbReference>
<dbReference type="Gene3D" id="3.40.50.300">
    <property type="entry name" value="P-loop containing nucleotide triphosphate hydrolases"/>
    <property type="match status" value="2"/>
</dbReference>
<dbReference type="Pfam" id="PF16326">
    <property type="entry name" value="ABC_tran_CTD"/>
    <property type="match status" value="1"/>
</dbReference>
<dbReference type="AlphaFoldDB" id="A0A6N2TG72"/>
<dbReference type="InterPro" id="IPR037118">
    <property type="entry name" value="Val-tRNA_synth_C_sf"/>
</dbReference>
<protein>
    <submittedName>
        <fullName evidence="6">Putative ABC transporter ATP-binding protein YjjK</fullName>
    </submittedName>
</protein>
<dbReference type="Pfam" id="PF12848">
    <property type="entry name" value="ABC_tran_Xtn"/>
    <property type="match status" value="1"/>
</dbReference>
<keyword evidence="4" id="KW-0175">Coiled coil</keyword>
<keyword evidence="1" id="KW-0677">Repeat</keyword>
<dbReference type="SMART" id="SM00382">
    <property type="entry name" value="AAA"/>
    <property type="match status" value="2"/>
</dbReference>
<keyword evidence="2" id="KW-0547">Nucleotide-binding</keyword>
<reference evidence="6" key="1">
    <citation type="submission" date="2019-11" db="EMBL/GenBank/DDBJ databases">
        <authorList>
            <person name="Feng L."/>
        </authorList>
    </citation>
    <scope>NUCLEOTIDE SEQUENCE</scope>
    <source>
        <strain evidence="6">CinnocuumLFYP12</strain>
    </source>
</reference>
<proteinExistence type="predicted"/>
<dbReference type="InterPro" id="IPR027417">
    <property type="entry name" value="P-loop_NTPase"/>
</dbReference>
<keyword evidence="3 6" id="KW-0067">ATP-binding</keyword>
<sequence>MLPVFYMSVAPCLTTIKQITYDKDFTFFIFDGCDKIRQESGENMLISVEHLSKRQNIKEIVNDVSFAIEDRDKIALIGVNGTGKTTLLRMLAGLETYEEGSITKKSGLRVSYLPQDPVFDEDDTILHQILSMDKEIQEFEAKSILGKLGISDSSLNISHLSGGQRKRVALARALLKPCDLLILDEPTNHLDNEMIEWLEAYLIRYAHALIMVTHDRYFLERVCNTMMEIDRGSMYTYHANYSTYLQEKAERESIQAAQEKKRQSILRKELAWMRAGVQARGTKSRERIERFHKLNDMESVKEQGQVVLDTITSRLGRKTIEIDAISKAYGSHVLFQNLSYTLTRNDRIGILGPNGCGKSTLLHVLAKDIEPDQGSVVLGETVKLAYFRQGCEEMDMSQKVIDYIRDSGNEIRTLEGTYSASQMLERFLFDSRMQHTPIGRLSGGERRRLYLLKILMQAPNILFLDEPTNDLDIQTLQILEDYLDNFNGAVIVVSHDRYFLDRICDKLFVFQNGNVQQFIGGYSAYMELGTAKEKKEKKKVERVSQQQLRMSSKEKQELEHMEEDIAALQEQLEHLDMKMNAAGDDFKKIQELADQRDILEQSIEEKMERWMFLEDKKQEIENAKGK</sequence>
<dbReference type="InterPro" id="IPR032781">
    <property type="entry name" value="ABC_tran_Xtn"/>
</dbReference>
<evidence type="ECO:0000256" key="4">
    <source>
        <dbReference type="SAM" id="Coils"/>
    </source>
</evidence>
<dbReference type="GO" id="GO:0003677">
    <property type="term" value="F:DNA binding"/>
    <property type="evidence" value="ECO:0007669"/>
    <property type="project" value="InterPro"/>
</dbReference>
<dbReference type="InterPro" id="IPR032524">
    <property type="entry name" value="ABC_tran_C"/>
</dbReference>
<dbReference type="GO" id="GO:0016887">
    <property type="term" value="F:ATP hydrolysis activity"/>
    <property type="evidence" value="ECO:0007669"/>
    <property type="project" value="InterPro"/>
</dbReference>